<dbReference type="Gene3D" id="1.10.10.10">
    <property type="entry name" value="Winged helix-like DNA-binding domain superfamily/Winged helix DNA-binding domain"/>
    <property type="match status" value="1"/>
</dbReference>
<protein>
    <submittedName>
        <fullName evidence="7">RNA polymerase sigma factor SigM</fullName>
    </submittedName>
</protein>
<gene>
    <name evidence="7" type="primary">sigM</name>
    <name evidence="7" type="ORF">CLVI_10270</name>
</gene>
<dbReference type="Proteomes" id="UP000239471">
    <property type="component" value="Unassembled WGS sequence"/>
</dbReference>
<evidence type="ECO:0000256" key="1">
    <source>
        <dbReference type="ARBA" id="ARBA00010641"/>
    </source>
</evidence>
<keyword evidence="8" id="KW-1185">Reference proteome</keyword>
<dbReference type="SUPFAM" id="SSF88659">
    <property type="entry name" value="Sigma3 and sigma4 domains of RNA polymerase sigma factors"/>
    <property type="match status" value="1"/>
</dbReference>
<dbReference type="PANTHER" id="PTHR43133:SF8">
    <property type="entry name" value="RNA POLYMERASE SIGMA FACTOR HI_1459-RELATED"/>
    <property type="match status" value="1"/>
</dbReference>
<dbReference type="OrthoDB" id="9795666at2"/>
<evidence type="ECO:0000313" key="7">
    <source>
        <dbReference type="EMBL" id="PRR83478.1"/>
    </source>
</evidence>
<dbReference type="PANTHER" id="PTHR43133">
    <property type="entry name" value="RNA POLYMERASE ECF-TYPE SIGMA FACTO"/>
    <property type="match status" value="1"/>
</dbReference>
<evidence type="ECO:0000313" key="8">
    <source>
        <dbReference type="Proteomes" id="UP000239471"/>
    </source>
</evidence>
<dbReference type="SUPFAM" id="SSF88946">
    <property type="entry name" value="Sigma2 domain of RNA polymerase sigma factors"/>
    <property type="match status" value="1"/>
</dbReference>
<keyword evidence="3" id="KW-0731">Sigma factor</keyword>
<keyword evidence="4" id="KW-0238">DNA-binding</keyword>
<feature type="domain" description="RNA polymerase sigma-70 region 2" evidence="6">
    <location>
        <begin position="7"/>
        <end position="73"/>
    </location>
</feature>
<dbReference type="GO" id="GO:0006352">
    <property type="term" value="P:DNA-templated transcription initiation"/>
    <property type="evidence" value="ECO:0007669"/>
    <property type="project" value="InterPro"/>
</dbReference>
<comment type="caution">
    <text evidence="7">The sequence shown here is derived from an EMBL/GenBank/DDBJ whole genome shotgun (WGS) entry which is preliminary data.</text>
</comment>
<evidence type="ECO:0000256" key="4">
    <source>
        <dbReference type="ARBA" id="ARBA00023125"/>
    </source>
</evidence>
<evidence type="ECO:0000259" key="6">
    <source>
        <dbReference type="Pfam" id="PF04542"/>
    </source>
</evidence>
<dbReference type="AlphaFoldDB" id="A0A2T0BHW9"/>
<dbReference type="InterPro" id="IPR013325">
    <property type="entry name" value="RNA_pol_sigma_r2"/>
</dbReference>
<comment type="similarity">
    <text evidence="1">Belongs to the sigma-70 factor family. ECF subfamily.</text>
</comment>
<dbReference type="EMBL" id="PVXQ01000007">
    <property type="protein sequence ID" value="PRR83478.1"/>
    <property type="molecule type" value="Genomic_DNA"/>
</dbReference>
<dbReference type="NCBIfam" id="TIGR02937">
    <property type="entry name" value="sigma70-ECF"/>
    <property type="match status" value="1"/>
</dbReference>
<evidence type="ECO:0000256" key="5">
    <source>
        <dbReference type="ARBA" id="ARBA00023163"/>
    </source>
</evidence>
<dbReference type="InterPro" id="IPR036388">
    <property type="entry name" value="WH-like_DNA-bd_sf"/>
</dbReference>
<keyword evidence="2" id="KW-0805">Transcription regulation</keyword>
<sequence>MQDIEQIYKEYADLVYRYLKSLTRNEDLAQELMQETFYRAIIKINQFRGECKISTWLCQIGKYLWYQRIDKDRKQKEVCLDELEWELIENTDMEKGLLDKHDKLEIYKKIQYFDKDTKDVMLMRLTGDLSFAEIGQLLNRTENWARVTYYRGKQKIKKGIETNE</sequence>
<dbReference type="InterPro" id="IPR039425">
    <property type="entry name" value="RNA_pol_sigma-70-like"/>
</dbReference>
<dbReference type="InterPro" id="IPR007627">
    <property type="entry name" value="RNA_pol_sigma70_r2"/>
</dbReference>
<name>A0A2T0BHW9_9CLOT</name>
<dbReference type="Pfam" id="PF04542">
    <property type="entry name" value="Sigma70_r2"/>
    <property type="match status" value="1"/>
</dbReference>
<dbReference type="InterPro" id="IPR013324">
    <property type="entry name" value="RNA_pol_sigma_r3/r4-like"/>
</dbReference>
<reference evidence="7 8" key="1">
    <citation type="submission" date="2018-03" db="EMBL/GenBank/DDBJ databases">
        <title>Genome sequence of Clostridium vincentii DSM 10228.</title>
        <authorList>
            <person name="Poehlein A."/>
            <person name="Daniel R."/>
        </authorList>
    </citation>
    <scope>NUCLEOTIDE SEQUENCE [LARGE SCALE GENOMIC DNA]</scope>
    <source>
        <strain evidence="7 8">DSM 10228</strain>
    </source>
</reference>
<evidence type="ECO:0000256" key="2">
    <source>
        <dbReference type="ARBA" id="ARBA00023015"/>
    </source>
</evidence>
<dbReference type="GO" id="GO:0016987">
    <property type="term" value="F:sigma factor activity"/>
    <property type="evidence" value="ECO:0007669"/>
    <property type="project" value="UniProtKB-KW"/>
</dbReference>
<dbReference type="InterPro" id="IPR014284">
    <property type="entry name" value="RNA_pol_sigma-70_dom"/>
</dbReference>
<dbReference type="GO" id="GO:0003677">
    <property type="term" value="F:DNA binding"/>
    <property type="evidence" value="ECO:0007669"/>
    <property type="project" value="UniProtKB-KW"/>
</dbReference>
<proteinExistence type="inferred from homology"/>
<accession>A0A2T0BHW9</accession>
<evidence type="ECO:0000256" key="3">
    <source>
        <dbReference type="ARBA" id="ARBA00023082"/>
    </source>
</evidence>
<organism evidence="7 8">
    <name type="scientific">Clostridium vincentii</name>
    <dbReference type="NCBI Taxonomy" id="52704"/>
    <lineage>
        <taxon>Bacteria</taxon>
        <taxon>Bacillati</taxon>
        <taxon>Bacillota</taxon>
        <taxon>Clostridia</taxon>
        <taxon>Eubacteriales</taxon>
        <taxon>Clostridiaceae</taxon>
        <taxon>Clostridium</taxon>
    </lineage>
</organism>
<dbReference type="Gene3D" id="1.10.1740.10">
    <property type="match status" value="1"/>
</dbReference>
<dbReference type="RefSeq" id="WP_106059046.1">
    <property type="nucleotide sequence ID" value="NZ_PVXQ01000007.1"/>
</dbReference>
<keyword evidence="5" id="KW-0804">Transcription</keyword>